<evidence type="ECO:0000313" key="3">
    <source>
        <dbReference type="Proteomes" id="UP000712600"/>
    </source>
</evidence>
<gene>
    <name evidence="2" type="ORF">F2Q69_00024595</name>
</gene>
<dbReference type="Proteomes" id="UP000712600">
    <property type="component" value="Unassembled WGS sequence"/>
</dbReference>
<sequence length="116" mass="12936">MRKKTKLSSCSSNEDLVEEREELMVSLSENRVSLPHVQTSNTKSKKKEEKSIKISLSSSSPAAVEELVEEREDFMDLNLARKSCWFGLGFQKTKTAPRIVPASESASEIGSMNGLR</sequence>
<reference evidence="2" key="1">
    <citation type="submission" date="2019-12" db="EMBL/GenBank/DDBJ databases">
        <title>Genome sequencing and annotation of Brassica cretica.</title>
        <authorList>
            <person name="Studholme D.J."/>
            <person name="Sarris P."/>
        </authorList>
    </citation>
    <scope>NUCLEOTIDE SEQUENCE</scope>
    <source>
        <strain evidence="2">PFS-109/04</strain>
        <tissue evidence="2">Leaf</tissue>
    </source>
</reference>
<comment type="caution">
    <text evidence="2">The sequence shown here is derived from an EMBL/GenBank/DDBJ whole genome shotgun (WGS) entry which is preliminary data.</text>
</comment>
<protein>
    <submittedName>
        <fullName evidence="2">Uncharacterized protein</fullName>
    </submittedName>
</protein>
<feature type="compositionally biased region" description="Polar residues" evidence="1">
    <location>
        <begin position="28"/>
        <end position="42"/>
    </location>
</feature>
<evidence type="ECO:0000313" key="2">
    <source>
        <dbReference type="EMBL" id="KAF3537059.1"/>
    </source>
</evidence>
<proteinExistence type="predicted"/>
<evidence type="ECO:0000256" key="1">
    <source>
        <dbReference type="SAM" id="MobiDB-lite"/>
    </source>
</evidence>
<dbReference type="EMBL" id="QGKX02001290">
    <property type="protein sequence ID" value="KAF3537059.1"/>
    <property type="molecule type" value="Genomic_DNA"/>
</dbReference>
<dbReference type="AlphaFoldDB" id="A0A8S9Q313"/>
<name>A0A8S9Q313_BRACR</name>
<feature type="region of interest" description="Disordered" evidence="1">
    <location>
        <begin position="28"/>
        <end position="55"/>
    </location>
</feature>
<organism evidence="2 3">
    <name type="scientific">Brassica cretica</name>
    <name type="common">Mustard</name>
    <dbReference type="NCBI Taxonomy" id="69181"/>
    <lineage>
        <taxon>Eukaryota</taxon>
        <taxon>Viridiplantae</taxon>
        <taxon>Streptophyta</taxon>
        <taxon>Embryophyta</taxon>
        <taxon>Tracheophyta</taxon>
        <taxon>Spermatophyta</taxon>
        <taxon>Magnoliopsida</taxon>
        <taxon>eudicotyledons</taxon>
        <taxon>Gunneridae</taxon>
        <taxon>Pentapetalae</taxon>
        <taxon>rosids</taxon>
        <taxon>malvids</taxon>
        <taxon>Brassicales</taxon>
        <taxon>Brassicaceae</taxon>
        <taxon>Brassiceae</taxon>
        <taxon>Brassica</taxon>
    </lineage>
</organism>
<accession>A0A8S9Q313</accession>